<organism evidence="4 5">
    <name type="scientific">Mycobacterium lehmannii</name>
    <dbReference type="NCBI Taxonomy" id="2048550"/>
    <lineage>
        <taxon>Bacteria</taxon>
        <taxon>Bacillati</taxon>
        <taxon>Actinomycetota</taxon>
        <taxon>Actinomycetes</taxon>
        <taxon>Mycobacteriales</taxon>
        <taxon>Mycobacteriaceae</taxon>
        <taxon>Mycobacterium</taxon>
    </lineage>
</organism>
<dbReference type="AlphaFoldDB" id="A0A117JK16"/>
<dbReference type="Proteomes" id="UP000053707">
    <property type="component" value="Unassembled WGS sequence"/>
</dbReference>
<dbReference type="Pfam" id="PF13559">
    <property type="entry name" value="DUF4129"/>
    <property type="match status" value="1"/>
</dbReference>
<evidence type="ECO:0000313" key="5">
    <source>
        <dbReference type="Proteomes" id="UP000053707"/>
    </source>
</evidence>
<feature type="region of interest" description="Disordered" evidence="1">
    <location>
        <begin position="125"/>
        <end position="158"/>
    </location>
</feature>
<reference evidence="4 5" key="1">
    <citation type="submission" date="2016-01" db="EMBL/GenBank/DDBJ databases">
        <authorList>
            <consortium name="TB Trials Study Group"/>
            <person name="Sutton G."/>
            <person name="Brinkac L."/>
            <person name="Sanka R."/>
            <person name="Adams M."/>
            <person name="Lau E.L."/>
            <person name="Macaden R."/>
            <person name="Grewal H.M.S."/>
        </authorList>
    </citation>
    <scope>NUCLEOTIDE SEQUENCE [LARGE SCALE GENOMIC DNA]</scope>
    <source>
        <strain evidence="4 5">IS-1744</strain>
    </source>
</reference>
<comment type="caution">
    <text evidence="4">The sequence shown here is derived from an EMBL/GenBank/DDBJ whole genome shotgun (WGS) entry which is preliminary data.</text>
</comment>
<dbReference type="EMBL" id="LQIR01000015">
    <property type="protein sequence ID" value="KUI16523.1"/>
    <property type="molecule type" value="Genomic_DNA"/>
</dbReference>
<feature type="transmembrane region" description="Helical" evidence="2">
    <location>
        <begin position="163"/>
        <end position="182"/>
    </location>
</feature>
<evidence type="ECO:0000313" key="4">
    <source>
        <dbReference type="EMBL" id="KUI16523.1"/>
    </source>
</evidence>
<keyword evidence="2" id="KW-1133">Transmembrane helix</keyword>
<proteinExistence type="predicted"/>
<feature type="domain" description="Protein-glutamine gamma-glutamyltransferase-like C-terminal" evidence="3">
    <location>
        <begin position="236"/>
        <end position="305"/>
    </location>
</feature>
<gene>
    <name evidence="4" type="ORF">AU192_23345</name>
</gene>
<feature type="transmembrane region" description="Helical" evidence="2">
    <location>
        <begin position="49"/>
        <end position="69"/>
    </location>
</feature>
<keyword evidence="2" id="KW-0812">Transmembrane</keyword>
<sequence>MGTSGTSTRRVIAVIALMVLAAWALRGYVPGVERTAEEPGQRQSNPLALAAVIVLLCAAVAIIGFAIIVRMRDKRPLPAAAGSLPRDRRPGDRPSWRFTLVALAALIGLVFLVLLLSRLSLPVPTEEVPPAATPDTSVRGDPDDSVSPRPDEDDAADGNVVNYLIPPILLLMALIVVGTAVASRRQGRTPTSADVVVAVDEPVAPAPTTSLARAAEVGLAEIGDLSREPREAIIACYAAMERELTRVPGAAPQAYDTPSEVLARAVASGALRSDSATELVELFEEARFSPHVMSEQHREAAVQVLNRVLSELPQRTTGVAS</sequence>
<feature type="transmembrane region" description="Helical" evidence="2">
    <location>
        <begin position="96"/>
        <end position="116"/>
    </location>
</feature>
<name>A0A117JK16_9MYCO</name>
<evidence type="ECO:0000259" key="3">
    <source>
        <dbReference type="Pfam" id="PF13559"/>
    </source>
</evidence>
<accession>A0A117JK16</accession>
<dbReference type="InterPro" id="IPR025403">
    <property type="entry name" value="TgpA-like_C"/>
</dbReference>
<keyword evidence="2" id="KW-0472">Membrane</keyword>
<evidence type="ECO:0000256" key="1">
    <source>
        <dbReference type="SAM" id="MobiDB-lite"/>
    </source>
</evidence>
<feature type="transmembrane region" description="Helical" evidence="2">
    <location>
        <begin position="12"/>
        <end position="29"/>
    </location>
</feature>
<protein>
    <recommendedName>
        <fullName evidence="3">Protein-glutamine gamma-glutamyltransferase-like C-terminal domain-containing protein</fullName>
    </recommendedName>
</protein>
<evidence type="ECO:0000256" key="2">
    <source>
        <dbReference type="SAM" id="Phobius"/>
    </source>
</evidence>
<keyword evidence="5" id="KW-1185">Reference proteome</keyword>